<proteinExistence type="predicted"/>
<reference evidence="1 2" key="1">
    <citation type="journal article" date="2012" name="Stand. Genomic Sci.">
        <title>Complete genome sequence of Pyrobaculum oguniense.</title>
        <authorList>
            <person name="Bernick D.L."/>
            <person name="Karplus K."/>
            <person name="Lui L.M."/>
            <person name="Coker J.K."/>
            <person name="Murphy J.N."/>
            <person name="Chan P.P."/>
            <person name="Cozen A.E."/>
            <person name="Lowe T.M."/>
        </authorList>
    </citation>
    <scope>NUCLEOTIDE SEQUENCE [LARGE SCALE GENOMIC DNA]</scope>
    <source>
        <strain evidence="1 2">TE7</strain>
    </source>
</reference>
<evidence type="ECO:0000313" key="1">
    <source>
        <dbReference type="EMBL" id="AFA39298.1"/>
    </source>
</evidence>
<dbReference type="InterPro" id="IPR012431">
    <property type="entry name" value="PDDEXK_10"/>
</dbReference>
<organism evidence="1 2">
    <name type="scientific">Pyrobaculum oguniense (strain DSM 13380 / JCM 10595 / TE7)</name>
    <dbReference type="NCBI Taxonomy" id="698757"/>
    <lineage>
        <taxon>Archaea</taxon>
        <taxon>Thermoproteota</taxon>
        <taxon>Thermoprotei</taxon>
        <taxon>Thermoproteales</taxon>
        <taxon>Thermoproteaceae</taxon>
        <taxon>Pyrobaculum</taxon>
    </lineage>
</organism>
<accession>H6QA97</accession>
<gene>
    <name evidence="1" type="ordered locus">Pogu_1271</name>
</gene>
<dbReference type="AlphaFoldDB" id="H6QA97"/>
<name>H6QA97_PYROT</name>
<dbReference type="HOGENOM" id="CLU_064028_1_0_2"/>
<dbReference type="STRING" id="698757.Pogu_1271"/>
<evidence type="ECO:0000313" key="2">
    <source>
        <dbReference type="Proteomes" id="UP000009062"/>
    </source>
</evidence>
<dbReference type="eggNOG" id="arCOG01422">
    <property type="taxonomic scope" value="Archaea"/>
</dbReference>
<dbReference type="EMBL" id="CP003316">
    <property type="protein sequence ID" value="AFA39298.1"/>
    <property type="molecule type" value="Genomic_DNA"/>
</dbReference>
<evidence type="ECO:0008006" key="3">
    <source>
        <dbReference type="Google" id="ProtNLM"/>
    </source>
</evidence>
<protein>
    <recommendedName>
        <fullName evidence="3">DUF3782 domain-containing protein</fullName>
    </recommendedName>
</protein>
<dbReference type="Pfam" id="PF07788">
    <property type="entry name" value="PDDEXK_10"/>
    <property type="match status" value="1"/>
</dbReference>
<dbReference type="Proteomes" id="UP000009062">
    <property type="component" value="Chromosome"/>
</dbReference>
<keyword evidence="2" id="KW-1185">Reference proteome</keyword>
<sequence>MSLVRRALMEHPEITANALMAQVLYEVLAKIAPWERLATKEDIASVDARLDAVVERVEALEKGFAPERWAYYDAESYVYGYPAEEELDVVVHNGKAVPLEITSTPKRGDLPVAKRKAEVYERAAVQRADAVYVTAVYIHDRNPALVEAVANKMGIRLVKPESFTGEAGEP</sequence>
<dbReference type="KEGG" id="pog:Pogu_1271"/>